<feature type="domain" description="Peptidase M14" evidence="13">
    <location>
        <begin position="76"/>
        <end position="383"/>
    </location>
</feature>
<name>W4GGJ5_APHAT</name>
<accession>W4GGJ5</accession>
<keyword evidence="11" id="KW-0812">Transmembrane</keyword>
<evidence type="ECO:0000313" key="14">
    <source>
        <dbReference type="EMBL" id="ETV78063.1"/>
    </source>
</evidence>
<evidence type="ECO:0000256" key="1">
    <source>
        <dbReference type="ARBA" id="ARBA00001947"/>
    </source>
</evidence>
<dbReference type="RefSeq" id="XP_009832400.1">
    <property type="nucleotide sequence ID" value="XM_009834098.1"/>
</dbReference>
<dbReference type="AlphaFoldDB" id="W4GGJ5"/>
<proteinExistence type="inferred from homology"/>
<evidence type="ECO:0000256" key="10">
    <source>
        <dbReference type="PROSITE-ProRule" id="PRU01379"/>
    </source>
</evidence>
<dbReference type="Pfam" id="PF00246">
    <property type="entry name" value="Peptidase_M14"/>
    <property type="match status" value="1"/>
</dbReference>
<dbReference type="EMBL" id="KI913131">
    <property type="protein sequence ID" value="ETV78063.1"/>
    <property type="molecule type" value="Genomic_DNA"/>
</dbReference>
<dbReference type="InterPro" id="IPR000834">
    <property type="entry name" value="Peptidase_M14"/>
</dbReference>
<keyword evidence="5" id="KW-0479">Metal-binding</keyword>
<evidence type="ECO:0000256" key="9">
    <source>
        <dbReference type="ARBA" id="ARBA00023049"/>
    </source>
</evidence>
<evidence type="ECO:0000256" key="11">
    <source>
        <dbReference type="SAM" id="Phobius"/>
    </source>
</evidence>
<dbReference type="SUPFAM" id="SSF53187">
    <property type="entry name" value="Zn-dependent exopeptidases"/>
    <property type="match status" value="1"/>
</dbReference>
<dbReference type="OrthoDB" id="3626597at2759"/>
<keyword evidence="7" id="KW-0378">Hydrolase</keyword>
<dbReference type="GO" id="GO:0008270">
    <property type="term" value="F:zinc ion binding"/>
    <property type="evidence" value="ECO:0007669"/>
    <property type="project" value="InterPro"/>
</dbReference>
<evidence type="ECO:0000256" key="12">
    <source>
        <dbReference type="SAM" id="SignalP"/>
    </source>
</evidence>
<dbReference type="GO" id="GO:0006508">
    <property type="term" value="P:proteolysis"/>
    <property type="evidence" value="ECO:0007669"/>
    <property type="project" value="UniProtKB-KW"/>
</dbReference>
<keyword evidence="8" id="KW-0862">Zinc</keyword>
<evidence type="ECO:0000256" key="3">
    <source>
        <dbReference type="ARBA" id="ARBA00022645"/>
    </source>
</evidence>
<evidence type="ECO:0000256" key="2">
    <source>
        <dbReference type="ARBA" id="ARBA00005988"/>
    </source>
</evidence>
<dbReference type="PANTHER" id="PTHR11705:SF143">
    <property type="entry name" value="SLL0236 PROTEIN"/>
    <property type="match status" value="1"/>
</dbReference>
<keyword evidence="4" id="KW-0645">Protease</keyword>
<keyword evidence="11" id="KW-1133">Transmembrane helix</keyword>
<keyword evidence="3" id="KW-0121">Carboxypeptidase</keyword>
<feature type="transmembrane region" description="Helical" evidence="11">
    <location>
        <begin position="402"/>
        <end position="421"/>
    </location>
</feature>
<reference evidence="14" key="1">
    <citation type="submission" date="2013-12" db="EMBL/GenBank/DDBJ databases">
        <title>The Genome Sequence of Aphanomyces astaci APO3.</title>
        <authorList>
            <consortium name="The Broad Institute Genomics Platform"/>
            <person name="Russ C."/>
            <person name="Tyler B."/>
            <person name="van West P."/>
            <person name="Dieguez-Uribeondo J."/>
            <person name="Young S.K."/>
            <person name="Zeng Q."/>
            <person name="Gargeya S."/>
            <person name="Fitzgerald M."/>
            <person name="Abouelleil A."/>
            <person name="Alvarado L."/>
            <person name="Chapman S.B."/>
            <person name="Gainer-Dewar J."/>
            <person name="Goldberg J."/>
            <person name="Griggs A."/>
            <person name="Gujja S."/>
            <person name="Hansen M."/>
            <person name="Howarth C."/>
            <person name="Imamovic A."/>
            <person name="Ireland A."/>
            <person name="Larimer J."/>
            <person name="McCowan C."/>
            <person name="Murphy C."/>
            <person name="Pearson M."/>
            <person name="Poon T.W."/>
            <person name="Priest M."/>
            <person name="Roberts A."/>
            <person name="Saif S."/>
            <person name="Shea T."/>
            <person name="Sykes S."/>
            <person name="Wortman J."/>
            <person name="Nusbaum C."/>
            <person name="Birren B."/>
        </authorList>
    </citation>
    <scope>NUCLEOTIDE SEQUENCE [LARGE SCALE GENOMIC DNA]</scope>
    <source>
        <strain evidence="14">APO3</strain>
    </source>
</reference>
<dbReference type="FunFam" id="3.40.630.10:FF:000084">
    <property type="entry name" value="Carboxypeptidase B2"/>
    <property type="match status" value="1"/>
</dbReference>
<gene>
    <name evidence="14" type="ORF">H257_08275</name>
</gene>
<dbReference type="PANTHER" id="PTHR11705">
    <property type="entry name" value="PROTEASE FAMILY M14 CARBOXYPEPTIDASE A,B"/>
    <property type="match status" value="1"/>
</dbReference>
<feature type="signal peptide" evidence="12">
    <location>
        <begin position="1"/>
        <end position="21"/>
    </location>
</feature>
<keyword evidence="11" id="KW-0472">Membrane</keyword>
<dbReference type="Gene3D" id="3.40.630.10">
    <property type="entry name" value="Zn peptidases"/>
    <property type="match status" value="1"/>
</dbReference>
<dbReference type="VEuPathDB" id="FungiDB:H257_08275"/>
<dbReference type="PRINTS" id="PR00765">
    <property type="entry name" value="CRBOXYPTASEA"/>
</dbReference>
<evidence type="ECO:0000256" key="8">
    <source>
        <dbReference type="ARBA" id="ARBA00022833"/>
    </source>
</evidence>
<evidence type="ECO:0000256" key="5">
    <source>
        <dbReference type="ARBA" id="ARBA00022723"/>
    </source>
</evidence>
<keyword evidence="9" id="KW-0482">Metalloprotease</keyword>
<protein>
    <recommendedName>
        <fullName evidence="13">Peptidase M14 domain-containing protein</fullName>
    </recommendedName>
</protein>
<evidence type="ECO:0000259" key="13">
    <source>
        <dbReference type="PROSITE" id="PS52035"/>
    </source>
</evidence>
<keyword evidence="6 12" id="KW-0732">Signal</keyword>
<feature type="active site" description="Proton donor/acceptor" evidence="10">
    <location>
        <position position="352"/>
    </location>
</feature>
<dbReference type="PROSITE" id="PS52035">
    <property type="entry name" value="PEPTIDASE_M14"/>
    <property type="match status" value="1"/>
</dbReference>
<evidence type="ECO:0000256" key="4">
    <source>
        <dbReference type="ARBA" id="ARBA00022670"/>
    </source>
</evidence>
<organism evidence="14">
    <name type="scientific">Aphanomyces astaci</name>
    <name type="common">Crayfish plague agent</name>
    <dbReference type="NCBI Taxonomy" id="112090"/>
    <lineage>
        <taxon>Eukaryota</taxon>
        <taxon>Sar</taxon>
        <taxon>Stramenopiles</taxon>
        <taxon>Oomycota</taxon>
        <taxon>Saprolegniomycetes</taxon>
        <taxon>Saprolegniales</taxon>
        <taxon>Verrucalvaceae</taxon>
        <taxon>Aphanomyces</taxon>
    </lineage>
</organism>
<evidence type="ECO:0000256" key="7">
    <source>
        <dbReference type="ARBA" id="ARBA00022801"/>
    </source>
</evidence>
<comment type="cofactor">
    <cofactor evidence="1">
        <name>Zn(2+)</name>
        <dbReference type="ChEBI" id="CHEBI:29105"/>
    </cofactor>
</comment>
<dbReference type="GO" id="GO:0004181">
    <property type="term" value="F:metallocarboxypeptidase activity"/>
    <property type="evidence" value="ECO:0007669"/>
    <property type="project" value="InterPro"/>
</dbReference>
<feature type="chain" id="PRO_5004841151" description="Peptidase M14 domain-containing protein" evidence="12">
    <location>
        <begin position="22"/>
        <end position="426"/>
    </location>
</feature>
<dbReference type="GeneID" id="20810271"/>
<comment type="similarity">
    <text evidence="2 10">Belongs to the peptidase M14 family.</text>
</comment>
<evidence type="ECO:0000256" key="6">
    <source>
        <dbReference type="ARBA" id="ARBA00022729"/>
    </source>
</evidence>
<dbReference type="SMART" id="SM00631">
    <property type="entry name" value="Zn_pept"/>
    <property type="match status" value="1"/>
</dbReference>
<sequence>MATVLRRWTAAVACILALALATDMLAESYVTASLLDDEITTSVACHAQTSGHLEVLAAGSFAQSEFFACFRPQDQVFQFFDTIAERTRQATAKRPVMIDKFTISTTVFGRDIPAYKLTTGPRSTKQSIYLQSGLHAREWISITSTAFTWATLLDAATSTNSSLSAFAQVLDEYDWVYVPIVNLDGYIYTWSAESRRYHRKNMQYRSYDPLDNATNMTAGVDLNRNFGPIDDNDEDSIVYSGPNPFSEPEVQGIAAFVESSQKQVNGSSDLAGVLDIHSYGGLILTPFGNSSAAPDQPFGAAFFKLGQRVQSALRNVSGGNYTAIQAFDLYFAQGMFCDFVFATYKVPALVVEIEGADFRVPASTIQRRGREIAAAVVTFAQSLGDWASETNTKKSGTKQSTAARVVVAGPWWLCVVFLLTVSGTMM</sequence>
<dbReference type="GO" id="GO:0005615">
    <property type="term" value="C:extracellular space"/>
    <property type="evidence" value="ECO:0007669"/>
    <property type="project" value="TreeGrafter"/>
</dbReference>